<dbReference type="EMBL" id="JASUXU010000164">
    <property type="protein sequence ID" value="KAK0302928.1"/>
    <property type="molecule type" value="Genomic_DNA"/>
</dbReference>
<evidence type="ECO:0000313" key="2">
    <source>
        <dbReference type="Proteomes" id="UP001168146"/>
    </source>
</evidence>
<name>A0AAN6J0I5_9PEZI</name>
<gene>
    <name evidence="1" type="ORF">LTR82_017708</name>
</gene>
<reference evidence="1" key="1">
    <citation type="submission" date="2021-12" db="EMBL/GenBank/DDBJ databases">
        <title>Black yeast isolated from Biological Soil Crust.</title>
        <authorList>
            <person name="Kurbessoian T."/>
        </authorList>
    </citation>
    <scope>NUCLEOTIDE SEQUENCE</scope>
    <source>
        <strain evidence="1">CCFEE 5208</strain>
    </source>
</reference>
<organism evidence="1 2">
    <name type="scientific">Friedmanniomyces endolithicus</name>
    <dbReference type="NCBI Taxonomy" id="329885"/>
    <lineage>
        <taxon>Eukaryota</taxon>
        <taxon>Fungi</taxon>
        <taxon>Dikarya</taxon>
        <taxon>Ascomycota</taxon>
        <taxon>Pezizomycotina</taxon>
        <taxon>Dothideomycetes</taxon>
        <taxon>Dothideomycetidae</taxon>
        <taxon>Mycosphaerellales</taxon>
        <taxon>Teratosphaeriaceae</taxon>
        <taxon>Friedmanniomyces</taxon>
    </lineage>
</organism>
<dbReference type="AlphaFoldDB" id="A0AAN6J0I5"/>
<accession>A0AAN6J0I5</accession>
<proteinExistence type="predicted"/>
<dbReference type="Proteomes" id="UP001168146">
    <property type="component" value="Unassembled WGS sequence"/>
</dbReference>
<sequence length="72" mass="8458">MTRAEDVSFRRLLHPNRTGQRLRQATLQRQAREVVGQFYSNNQANFFKDRKWLVQEFPVLGEVTEEGYGSVT</sequence>
<protein>
    <submittedName>
        <fullName evidence="1">Uncharacterized protein</fullName>
    </submittedName>
</protein>
<evidence type="ECO:0000313" key="1">
    <source>
        <dbReference type="EMBL" id="KAK0302928.1"/>
    </source>
</evidence>
<comment type="caution">
    <text evidence="1">The sequence shown here is derived from an EMBL/GenBank/DDBJ whole genome shotgun (WGS) entry which is preliminary data.</text>
</comment>